<organism evidence="1 3">
    <name type="scientific">Aliarcobacter trophiarum LMG 25534</name>
    <dbReference type="NCBI Taxonomy" id="1032241"/>
    <lineage>
        <taxon>Bacteria</taxon>
        <taxon>Pseudomonadati</taxon>
        <taxon>Campylobacterota</taxon>
        <taxon>Epsilonproteobacteria</taxon>
        <taxon>Campylobacterales</taxon>
        <taxon>Arcobacteraceae</taxon>
        <taxon>Aliarcobacter</taxon>
    </lineage>
</organism>
<sequence>MRAENRDKAIKKQKQDFLESYFSLKNQFLGIEKLIIDDFQRYSLNEILEFKATLQELYFKMRYFVKQLRKYHKVYIDIEKRNGFI</sequence>
<evidence type="ECO:0000313" key="2">
    <source>
        <dbReference type="EMBL" id="RXJ91075.1"/>
    </source>
</evidence>
<reference evidence="2 4" key="1">
    <citation type="submission" date="2017-10" db="EMBL/GenBank/DDBJ databases">
        <title>Genomics of the genus Arcobacter.</title>
        <authorList>
            <person name="Perez-Cataluna A."/>
            <person name="Figueras M.J."/>
        </authorList>
    </citation>
    <scope>NUCLEOTIDE SEQUENCE [LARGE SCALE GENOMIC DNA]</scope>
    <source>
        <strain evidence="2 4">LMG 25534</strain>
    </source>
</reference>
<dbReference type="Proteomes" id="UP000289132">
    <property type="component" value="Unassembled WGS sequence"/>
</dbReference>
<dbReference type="AlphaFoldDB" id="A0AAD0QIJ7"/>
<evidence type="ECO:0000313" key="4">
    <source>
        <dbReference type="Proteomes" id="UP000289132"/>
    </source>
</evidence>
<gene>
    <name evidence="1" type="ORF">ATR_0723</name>
    <name evidence="2" type="ORF">CRU87_06715</name>
</gene>
<keyword evidence="4" id="KW-1185">Reference proteome</keyword>
<dbReference type="EMBL" id="PDKD01000010">
    <property type="protein sequence ID" value="RXJ91075.1"/>
    <property type="molecule type" value="Genomic_DNA"/>
</dbReference>
<dbReference type="EMBL" id="CP031367">
    <property type="protein sequence ID" value="AXK48592.1"/>
    <property type="molecule type" value="Genomic_DNA"/>
</dbReference>
<dbReference type="KEGG" id="atp:ATR_0723"/>
<name>A0AAD0QIJ7_9BACT</name>
<protein>
    <submittedName>
        <fullName evidence="1">Uncharacterized protein</fullName>
    </submittedName>
</protein>
<proteinExistence type="predicted"/>
<evidence type="ECO:0000313" key="1">
    <source>
        <dbReference type="EMBL" id="AXK48592.1"/>
    </source>
</evidence>
<evidence type="ECO:0000313" key="3">
    <source>
        <dbReference type="Proteomes" id="UP000254504"/>
    </source>
</evidence>
<dbReference type="RefSeq" id="WP_115428121.1">
    <property type="nucleotide sequence ID" value="NZ_CP031367.1"/>
</dbReference>
<dbReference type="Proteomes" id="UP000254504">
    <property type="component" value="Chromosome"/>
</dbReference>
<accession>A0AAD0QIJ7</accession>
<reference evidence="1 3" key="2">
    <citation type="submission" date="2018-07" db="EMBL/GenBank/DDBJ databases">
        <title>Complete genome of the Arcobacter trophiarum type strain LMG 25534.</title>
        <authorList>
            <person name="Miller W.G."/>
            <person name="Yee E."/>
        </authorList>
    </citation>
    <scope>NUCLEOTIDE SEQUENCE [LARGE SCALE GENOMIC DNA]</scope>
    <source>
        <strain evidence="1 3">LMG 25534</strain>
    </source>
</reference>